<evidence type="ECO:0000313" key="3">
    <source>
        <dbReference type="EMBL" id="CAA7043325.1"/>
    </source>
</evidence>
<organism evidence="3 5">
    <name type="scientific">Microthlaspi erraticum</name>
    <dbReference type="NCBI Taxonomy" id="1685480"/>
    <lineage>
        <taxon>Eukaryota</taxon>
        <taxon>Viridiplantae</taxon>
        <taxon>Streptophyta</taxon>
        <taxon>Embryophyta</taxon>
        <taxon>Tracheophyta</taxon>
        <taxon>Spermatophyta</taxon>
        <taxon>Magnoliopsida</taxon>
        <taxon>eudicotyledons</taxon>
        <taxon>Gunneridae</taxon>
        <taxon>Pentapetalae</taxon>
        <taxon>rosids</taxon>
        <taxon>malvids</taxon>
        <taxon>Brassicales</taxon>
        <taxon>Brassicaceae</taxon>
        <taxon>Coluteocarpeae</taxon>
        <taxon>Microthlaspi</taxon>
    </lineage>
</organism>
<dbReference type="EMBL" id="CACVBM020001385">
    <property type="protein sequence ID" value="CAA7048431.1"/>
    <property type="molecule type" value="Genomic_DNA"/>
</dbReference>
<dbReference type="Proteomes" id="UP000467841">
    <property type="component" value="Unassembled WGS sequence"/>
</dbReference>
<dbReference type="SUPFAM" id="SSF81383">
    <property type="entry name" value="F-box domain"/>
    <property type="match status" value="1"/>
</dbReference>
<accession>A0A6D2K5G7</accession>
<protein>
    <recommendedName>
        <fullName evidence="2">F-box domain-containing protein</fullName>
    </recommendedName>
</protein>
<dbReference type="OrthoDB" id="687122at2759"/>
<keyword evidence="5" id="KW-1185">Reference proteome</keyword>
<dbReference type="InterPro" id="IPR017451">
    <property type="entry name" value="F-box-assoc_interact_dom"/>
</dbReference>
<dbReference type="PANTHER" id="PTHR31111:SF42">
    <property type="entry name" value="F-BOX DOMAIN-CONTAINING PROTEIN"/>
    <property type="match status" value="1"/>
</dbReference>
<evidence type="ECO:0000313" key="5">
    <source>
        <dbReference type="Proteomes" id="UP000467841"/>
    </source>
</evidence>
<reference evidence="3 5" key="1">
    <citation type="submission" date="2020-01" db="EMBL/GenBank/DDBJ databases">
        <authorList>
            <person name="Mishra B."/>
        </authorList>
    </citation>
    <scope>NUCLEOTIDE SEQUENCE [LARGE SCALE GENOMIC DNA]</scope>
</reference>
<evidence type="ECO:0000256" key="1">
    <source>
        <dbReference type="SAM" id="MobiDB-lite"/>
    </source>
</evidence>
<dbReference type="PANTHER" id="PTHR31111">
    <property type="entry name" value="BNAA05G37150D PROTEIN-RELATED"/>
    <property type="match status" value="1"/>
</dbReference>
<dbReference type="InterPro" id="IPR036047">
    <property type="entry name" value="F-box-like_dom_sf"/>
</dbReference>
<feature type="region of interest" description="Disordered" evidence="1">
    <location>
        <begin position="1"/>
        <end position="33"/>
    </location>
</feature>
<feature type="domain" description="F-box" evidence="2">
    <location>
        <begin position="35"/>
        <end position="74"/>
    </location>
</feature>
<dbReference type="Pfam" id="PF00646">
    <property type="entry name" value="F-box"/>
    <property type="match status" value="1"/>
</dbReference>
<dbReference type="InterPro" id="IPR001810">
    <property type="entry name" value="F-box_dom"/>
</dbReference>
<dbReference type="Pfam" id="PF08268">
    <property type="entry name" value="FBA_3"/>
    <property type="match status" value="1"/>
</dbReference>
<sequence length="400" mass="46653">MEQQEEENQIKTMKQQEEETQIKKRRQSSSVSSSFPHDLISEILLRLPLKTVGRFRCVSKLWSSVTTDRYFINSFVTRPQSKSPRLLLCFRRANKVFAFSIPQDHPKEAYSVSSQPVDRLHMTTYHKNGVFSPRKSVQGLICFPRRAKTLIWNPTTRHISTIHKPEKSWKDRTVFLGYDPIGCKHKLVSMPWDKTSDECRVLTLGSDQESWRMVKTNHNHRPSTNYISYECINGVLYYHACIGEDENVLMSFDVRSEKFHAIKPQWNNSFGLLTRYKGKLACATVSYPDSCLIVWTLKDPEKHYWSPINFPGAPLHPYAPRLKTNFRLTGITDAGEFVYVPYEFRQSFYVMYYDPKRKSIHVVEFKGIADDEFRLKHGLGNRRLSTIFTVPNHIESLVSL</sequence>
<gene>
    <name evidence="3" type="ORF">MERR_LOCUS30560</name>
    <name evidence="4" type="ORF">MERR_LOCUS35666</name>
</gene>
<evidence type="ECO:0000259" key="2">
    <source>
        <dbReference type="SMART" id="SM00256"/>
    </source>
</evidence>
<dbReference type="AlphaFoldDB" id="A0A6D2K5G7"/>
<dbReference type="NCBIfam" id="TIGR01640">
    <property type="entry name" value="F_box_assoc_1"/>
    <property type="match status" value="1"/>
</dbReference>
<dbReference type="Gene3D" id="1.20.1280.50">
    <property type="match status" value="1"/>
</dbReference>
<dbReference type="SMART" id="SM00256">
    <property type="entry name" value="FBOX"/>
    <property type="match status" value="1"/>
</dbReference>
<evidence type="ECO:0000313" key="4">
    <source>
        <dbReference type="EMBL" id="CAA7048431.1"/>
    </source>
</evidence>
<name>A0A6D2K5G7_9BRAS</name>
<dbReference type="InterPro" id="IPR013187">
    <property type="entry name" value="F-box-assoc_dom_typ3"/>
</dbReference>
<proteinExistence type="predicted"/>
<dbReference type="EMBL" id="CACVBM020001275">
    <property type="protein sequence ID" value="CAA7043325.1"/>
    <property type="molecule type" value="Genomic_DNA"/>
</dbReference>